<sequence>MLIWQNNPESDISPNQFLKMISLPTVIRLAVTLLLLPATGAVGATNSFTNSGGDGLWSTAVNWSLGRLPNTGDDVFVNSGLTVTLKGNSTFYQAGSLTLQSNAHLVIDYGRSGIGSLLVVTGFTFEQDSGIIVDGTSYEALQGYLPLVKTIFPLDVFPEQKVTFTGFEQRSPAIVVEDKGVGLRLAAPPAFSTYLGTLVPSSRVAPDYAGTEFSATRELQPTVSAWTPTYSEAYVMDAELSGEFPDGGMGENILSWDMRIGRGGHMYSLRTPALGETVPPSYRSEPNDSPWNDEVWQGVAVATSLNDPDADPPSKYFIHHSGVYMRDPILTEPFYSPQVAAHLDSETRSYTTINWAQHPHLEVFQDGTTANDWRSDLLVFTRYRDLGKGVIEVTMGFYNYGEDILNRHNLPWGGVRRTSAEYGFISNPDGTSWGDPVTELWGDGLTESFAETGGWAAFSDSPTGNSPVLGLVYGPESAPLIPNQTRNSLLRVGYAGGEDNGTEDGWRNYMVITAVRNYVLTRGTGVWARFYFAFGSSMADLSERIQARGLTAEPELQAMEYSETDSPLIGYGYSGSGSEFRVFRKRDDAAFHLYAHPVNGSLPLYEIIEADGSRYLTWDPYASGVIKTYDGTIAGIRLLGFALRNGDTNRNNTDFAYERLSVLLAGVPQNYLPSGEDLVARLNSPLERWRLEHFGEKENAGNSADTFDFDGDGVVNLLEYALGGQPALGDSADILPVTSLGYKDGSPQLEYTFRRRVDAAARSILYAVEQSANLYPESWTLVGLAGSTITTIDQGIEDVLTSFTGQDPLFVRLTVQVSEE</sequence>
<evidence type="ECO:0000313" key="1">
    <source>
        <dbReference type="EMBL" id="NDV62073.1"/>
    </source>
</evidence>
<evidence type="ECO:0008006" key="3">
    <source>
        <dbReference type="Google" id="ProtNLM"/>
    </source>
</evidence>
<organism evidence="1 2">
    <name type="scientific">Oceanipulchritudo coccoides</name>
    <dbReference type="NCBI Taxonomy" id="2706888"/>
    <lineage>
        <taxon>Bacteria</taxon>
        <taxon>Pseudomonadati</taxon>
        <taxon>Verrucomicrobiota</taxon>
        <taxon>Opitutia</taxon>
        <taxon>Puniceicoccales</taxon>
        <taxon>Oceanipulchritudinaceae</taxon>
        <taxon>Oceanipulchritudo</taxon>
    </lineage>
</organism>
<dbReference type="RefSeq" id="WP_163963650.1">
    <property type="nucleotide sequence ID" value="NZ_JAAGNX010000002.1"/>
</dbReference>
<dbReference type="AlphaFoldDB" id="A0A6B2M043"/>
<dbReference type="Proteomes" id="UP000478417">
    <property type="component" value="Unassembled WGS sequence"/>
</dbReference>
<reference evidence="1 2" key="1">
    <citation type="submission" date="2020-02" db="EMBL/GenBank/DDBJ databases">
        <title>Albibacoteraceae fam. nov., the first described family within the subdivision 4 Verrucomicrobia.</title>
        <authorList>
            <person name="Xi F."/>
        </authorList>
    </citation>
    <scope>NUCLEOTIDE SEQUENCE [LARGE SCALE GENOMIC DNA]</scope>
    <source>
        <strain evidence="1 2">CK1056</strain>
    </source>
</reference>
<proteinExistence type="predicted"/>
<dbReference type="InterPro" id="IPR018247">
    <property type="entry name" value="EF_Hand_1_Ca_BS"/>
</dbReference>
<accession>A0A6B2M043</accession>
<gene>
    <name evidence="1" type="ORF">G0Q06_06410</name>
</gene>
<protein>
    <recommendedName>
        <fullName evidence="3">EF-hand domain-containing protein</fullName>
    </recommendedName>
</protein>
<comment type="caution">
    <text evidence="1">The sequence shown here is derived from an EMBL/GenBank/DDBJ whole genome shotgun (WGS) entry which is preliminary data.</text>
</comment>
<dbReference type="PROSITE" id="PS00018">
    <property type="entry name" value="EF_HAND_1"/>
    <property type="match status" value="1"/>
</dbReference>
<name>A0A6B2M043_9BACT</name>
<keyword evidence="2" id="KW-1185">Reference proteome</keyword>
<evidence type="ECO:0000313" key="2">
    <source>
        <dbReference type="Proteomes" id="UP000478417"/>
    </source>
</evidence>
<dbReference type="EMBL" id="JAAGNX010000002">
    <property type="protein sequence ID" value="NDV62073.1"/>
    <property type="molecule type" value="Genomic_DNA"/>
</dbReference>